<comment type="caution">
    <text evidence="2">The sequence shown here is derived from an EMBL/GenBank/DDBJ whole genome shotgun (WGS) entry which is preliminary data.</text>
</comment>
<dbReference type="Pfam" id="PF03621">
    <property type="entry name" value="MbtH"/>
    <property type="match status" value="1"/>
</dbReference>
<keyword evidence="3" id="KW-1185">Reference proteome</keyword>
<dbReference type="Proteomes" id="UP000295087">
    <property type="component" value="Unassembled WGS sequence"/>
</dbReference>
<dbReference type="InterPro" id="IPR037407">
    <property type="entry name" value="MLP_fam"/>
</dbReference>
<dbReference type="AlphaFoldDB" id="A0A4V3CQY7"/>
<dbReference type="InterPro" id="IPR005153">
    <property type="entry name" value="MbtH-like_dom"/>
</dbReference>
<evidence type="ECO:0000313" key="2">
    <source>
        <dbReference type="EMBL" id="TDP42659.1"/>
    </source>
</evidence>
<dbReference type="EMBL" id="SNXK01000001">
    <property type="protein sequence ID" value="TDP42659.1"/>
    <property type="molecule type" value="Genomic_DNA"/>
</dbReference>
<dbReference type="PANTHER" id="PTHR38444:SF1">
    <property type="entry name" value="ENTEROBACTIN BIOSYNTHESIS PROTEIN YBDZ"/>
    <property type="match status" value="1"/>
</dbReference>
<feature type="domain" description="MbtH-like" evidence="1">
    <location>
        <begin position="3"/>
        <end position="53"/>
    </location>
</feature>
<reference evidence="2 3" key="1">
    <citation type="submission" date="2019-03" db="EMBL/GenBank/DDBJ databases">
        <title>Genomic Encyclopedia of Type Strains, Phase IV (KMG-IV): sequencing the most valuable type-strain genomes for metagenomic binning, comparative biology and taxonomic classification.</title>
        <authorList>
            <person name="Goeker M."/>
        </authorList>
    </citation>
    <scope>NUCLEOTIDE SEQUENCE [LARGE SCALE GENOMIC DNA]</scope>
    <source>
        <strain evidence="2 3">DSM 44496</strain>
    </source>
</reference>
<accession>A0A4V3CQY7</accession>
<proteinExistence type="predicted"/>
<evidence type="ECO:0000313" key="3">
    <source>
        <dbReference type="Proteomes" id="UP000295087"/>
    </source>
</evidence>
<dbReference type="SMART" id="SM00923">
    <property type="entry name" value="MbtH"/>
    <property type="match status" value="1"/>
</dbReference>
<name>A0A4V3CQY7_NOCIG</name>
<evidence type="ECO:0000259" key="1">
    <source>
        <dbReference type="SMART" id="SM00923"/>
    </source>
</evidence>
<dbReference type="RefSeq" id="WP_067485237.1">
    <property type="nucleotide sequence ID" value="NZ_JBHXPO010000004.1"/>
</dbReference>
<dbReference type="Gene3D" id="3.90.820.10">
    <property type="entry name" value="Structural Genomics, Unknown Function 30-nov-00 1gh9 Mol_id"/>
    <property type="match status" value="1"/>
</dbReference>
<protein>
    <submittedName>
        <fullName evidence="2">MbtH protein</fullName>
    </submittedName>
</protein>
<organism evidence="2 3">
    <name type="scientific">Nocardia ignorata</name>
    <dbReference type="NCBI Taxonomy" id="145285"/>
    <lineage>
        <taxon>Bacteria</taxon>
        <taxon>Bacillati</taxon>
        <taxon>Actinomycetota</taxon>
        <taxon>Actinomycetes</taxon>
        <taxon>Mycobacteriales</taxon>
        <taxon>Nocardiaceae</taxon>
        <taxon>Nocardia</taxon>
    </lineage>
</organism>
<sequence>MTNPFDDDNAQFYVLVNSEGEHSLWPTFAAVPGGWTVAFGAAPRTSCLHYVESHWLDMRPNSLIAAMANDPRPE</sequence>
<dbReference type="InterPro" id="IPR038020">
    <property type="entry name" value="MbtH-like_sf"/>
</dbReference>
<dbReference type="GO" id="GO:0005829">
    <property type="term" value="C:cytosol"/>
    <property type="evidence" value="ECO:0007669"/>
    <property type="project" value="TreeGrafter"/>
</dbReference>
<dbReference type="SUPFAM" id="SSF160582">
    <property type="entry name" value="MbtH-like"/>
    <property type="match status" value="1"/>
</dbReference>
<gene>
    <name evidence="2" type="ORF">DFR75_1011773</name>
</gene>
<dbReference type="GO" id="GO:0019290">
    <property type="term" value="P:siderophore biosynthetic process"/>
    <property type="evidence" value="ECO:0007669"/>
    <property type="project" value="TreeGrafter"/>
</dbReference>
<dbReference type="PANTHER" id="PTHR38444">
    <property type="entry name" value="ENTEROBACTIN BIOSYNTHESIS PROTEIN YBDZ"/>
    <property type="match status" value="1"/>
</dbReference>